<dbReference type="Proteomes" id="UP000009168">
    <property type="component" value="Unassembled WGS sequence"/>
</dbReference>
<dbReference type="GeneID" id="7846080"/>
<dbReference type="STRING" id="312017.Q22RU0"/>
<dbReference type="InterPro" id="IPR014729">
    <property type="entry name" value="Rossmann-like_a/b/a_fold"/>
</dbReference>
<organism evidence="1 2">
    <name type="scientific">Tetrahymena thermophila (strain SB210)</name>
    <dbReference type="NCBI Taxonomy" id="312017"/>
    <lineage>
        <taxon>Eukaryota</taxon>
        <taxon>Sar</taxon>
        <taxon>Alveolata</taxon>
        <taxon>Ciliophora</taxon>
        <taxon>Intramacronucleata</taxon>
        <taxon>Oligohymenophorea</taxon>
        <taxon>Hymenostomatida</taxon>
        <taxon>Tetrahymenina</taxon>
        <taxon>Tetrahymenidae</taxon>
        <taxon>Tetrahymena</taxon>
    </lineage>
</organism>
<sequence>MNPQIVGQFENHFKGKYEQKVKKYLKESKNDRQKVVVLCSGCYCPPHEGHFFMMEDAIKHLISNNYDVVMGIYSVASDAYMQGKIKDIQFGFDERQKQLLYLIQQKKSIQQEIIVDDFEKGKAFIDYPYLCAMYQREFAKYNIKFSYCAGSDLLKYGLNHQFYNFADFLIIYQRDQKKVEEHIKKQQGIFVLEHEQTKNLNSSEIRQKLKQDYSNELNPNKKK</sequence>
<dbReference type="KEGG" id="tet:TTHERM_00012970"/>
<dbReference type="HOGENOM" id="CLU_1258372_0_0_1"/>
<dbReference type="EMBL" id="GG662845">
    <property type="protein sequence ID" value="EAR88032.1"/>
    <property type="molecule type" value="Genomic_DNA"/>
</dbReference>
<dbReference type="AlphaFoldDB" id="Q22RU0"/>
<proteinExistence type="predicted"/>
<accession>Q22RU0</accession>
<evidence type="ECO:0000313" key="2">
    <source>
        <dbReference type="Proteomes" id="UP000009168"/>
    </source>
</evidence>
<keyword evidence="1" id="KW-0548">Nucleotidyltransferase</keyword>
<reference evidence="2" key="1">
    <citation type="journal article" date="2006" name="PLoS Biol.">
        <title>Macronuclear genome sequence of the ciliate Tetrahymena thermophila, a model eukaryote.</title>
        <authorList>
            <person name="Eisen J.A."/>
            <person name="Coyne R.S."/>
            <person name="Wu M."/>
            <person name="Wu D."/>
            <person name="Thiagarajan M."/>
            <person name="Wortman J.R."/>
            <person name="Badger J.H."/>
            <person name="Ren Q."/>
            <person name="Amedeo P."/>
            <person name="Jones K.M."/>
            <person name="Tallon L.J."/>
            <person name="Delcher A.L."/>
            <person name="Salzberg S.L."/>
            <person name="Silva J.C."/>
            <person name="Haas B.J."/>
            <person name="Majoros W.H."/>
            <person name="Farzad M."/>
            <person name="Carlton J.M."/>
            <person name="Smith R.K. Jr."/>
            <person name="Garg J."/>
            <person name="Pearlman R.E."/>
            <person name="Karrer K.M."/>
            <person name="Sun L."/>
            <person name="Manning G."/>
            <person name="Elde N.C."/>
            <person name="Turkewitz A.P."/>
            <person name="Asai D.J."/>
            <person name="Wilkes D.E."/>
            <person name="Wang Y."/>
            <person name="Cai H."/>
            <person name="Collins K."/>
            <person name="Stewart B.A."/>
            <person name="Lee S.R."/>
            <person name="Wilamowska K."/>
            <person name="Weinberg Z."/>
            <person name="Ruzzo W.L."/>
            <person name="Wloga D."/>
            <person name="Gaertig J."/>
            <person name="Frankel J."/>
            <person name="Tsao C.-C."/>
            <person name="Gorovsky M.A."/>
            <person name="Keeling P.J."/>
            <person name="Waller R.F."/>
            <person name="Patron N.J."/>
            <person name="Cherry J.M."/>
            <person name="Stover N.A."/>
            <person name="Krieger C.J."/>
            <person name="del Toro C."/>
            <person name="Ryder H.F."/>
            <person name="Williamson S.C."/>
            <person name="Barbeau R.A."/>
            <person name="Hamilton E.P."/>
            <person name="Orias E."/>
        </authorList>
    </citation>
    <scope>NUCLEOTIDE SEQUENCE [LARGE SCALE GENOMIC DNA]</scope>
    <source>
        <strain evidence="2">SB210</strain>
    </source>
</reference>
<dbReference type="Gene3D" id="3.40.50.620">
    <property type="entry name" value="HUPs"/>
    <property type="match status" value="1"/>
</dbReference>
<evidence type="ECO:0000313" key="1">
    <source>
        <dbReference type="EMBL" id="EAR88032.1"/>
    </source>
</evidence>
<dbReference type="RefSeq" id="XP_001008277.1">
    <property type="nucleotide sequence ID" value="XM_001008277.3"/>
</dbReference>
<keyword evidence="1" id="KW-0808">Transferase</keyword>
<keyword evidence="2" id="KW-1185">Reference proteome</keyword>
<dbReference type="SUPFAM" id="SSF52374">
    <property type="entry name" value="Nucleotidylyl transferase"/>
    <property type="match status" value="1"/>
</dbReference>
<dbReference type="InParanoid" id="Q22RU0"/>
<protein>
    <submittedName>
        <fullName evidence="1">Cytidylyltransferase</fullName>
    </submittedName>
</protein>
<dbReference type="GO" id="GO:0016779">
    <property type="term" value="F:nucleotidyltransferase activity"/>
    <property type="evidence" value="ECO:0007669"/>
    <property type="project" value="UniProtKB-KW"/>
</dbReference>
<gene>
    <name evidence="1" type="ORF">TTHERM_00012970</name>
</gene>
<name>Q22RU0_TETTS</name>